<protein>
    <submittedName>
        <fullName evidence="1">Uncharacterized protein</fullName>
    </submittedName>
</protein>
<name>A0ABD3P493_9STRA</name>
<dbReference type="AlphaFoldDB" id="A0ABD3P493"/>
<evidence type="ECO:0000313" key="1">
    <source>
        <dbReference type="EMBL" id="KAL3782862.1"/>
    </source>
</evidence>
<dbReference type="EMBL" id="JALLPJ020000791">
    <property type="protein sequence ID" value="KAL3782862.1"/>
    <property type="molecule type" value="Genomic_DNA"/>
</dbReference>
<comment type="caution">
    <text evidence="1">The sequence shown here is derived from an EMBL/GenBank/DDBJ whole genome shotgun (WGS) entry which is preliminary data.</text>
</comment>
<organism evidence="1 2">
    <name type="scientific">Cyclotella atomus</name>
    <dbReference type="NCBI Taxonomy" id="382360"/>
    <lineage>
        <taxon>Eukaryota</taxon>
        <taxon>Sar</taxon>
        <taxon>Stramenopiles</taxon>
        <taxon>Ochrophyta</taxon>
        <taxon>Bacillariophyta</taxon>
        <taxon>Coscinodiscophyceae</taxon>
        <taxon>Thalassiosirophycidae</taxon>
        <taxon>Stephanodiscales</taxon>
        <taxon>Stephanodiscaceae</taxon>
        <taxon>Cyclotella</taxon>
    </lineage>
</organism>
<accession>A0ABD3P493</accession>
<keyword evidence="2" id="KW-1185">Reference proteome</keyword>
<dbReference type="Proteomes" id="UP001530400">
    <property type="component" value="Unassembled WGS sequence"/>
</dbReference>
<reference evidence="1 2" key="1">
    <citation type="submission" date="2024-10" db="EMBL/GenBank/DDBJ databases">
        <title>Updated reference genomes for cyclostephanoid diatoms.</title>
        <authorList>
            <person name="Roberts W.R."/>
            <person name="Alverson A.J."/>
        </authorList>
    </citation>
    <scope>NUCLEOTIDE SEQUENCE [LARGE SCALE GENOMIC DNA]</scope>
    <source>
        <strain evidence="1 2">AJA010-31</strain>
    </source>
</reference>
<sequence>MKYATSIVNFAASMHYWIIQKKQEGKNIPYHHTVLIMADNKSTKSWATKGCKRSLAGRALGQIQCALMINNPVGLDAAYINTKANVIADEVSEQNCWVEYCGRTQFKDPRLLSFHPESVNFILFNWALALLASNNCLSLTLRSVTIKEYLETAQELLVEGGYAKIWKKDHGLPLNDENSKYTKPVMANLKRCWEEVPDRREMFTDDMLEEFYKRKTAAQPDSLEDCFYDWLGVGRYTGFRRNEWAQERKHSLHSFKIPEKLRSKFRFQAGAGIIF</sequence>
<proteinExistence type="predicted"/>
<evidence type="ECO:0000313" key="2">
    <source>
        <dbReference type="Proteomes" id="UP001530400"/>
    </source>
</evidence>
<gene>
    <name evidence="1" type="ORF">ACHAWO_007313</name>
</gene>